<dbReference type="InterPro" id="IPR011009">
    <property type="entry name" value="Kinase-like_dom_sf"/>
</dbReference>
<sequence>MDYQNTFQSVFDDLNFSPTKMFREGPRFFVVGGTYKGEKAIFKADVEDPKDGNRRAYLKLRREAAFLDSGELSHIPAFYAKGDQEGFFWLLEEWVPGESQEMGDSTFLIKDSFFTQDNLDFCLEFLTVLHQMPQENKSPKFKEFKEKFSKRYSLKDYAGLIASDKEKLVGKKLMDKVDDFIDRRHGIFDSNQKVIAHHEFYAPHIFVSGDEFSVIDWENVGWGNPAYDFAELWIRSFSHPDFQGELLARFRDIQEDKDVFDQLLSLEVVLQGLGNLKYFKVADIPEEQKVAEEVRTFLRTNIDRVLAKDGRF</sequence>
<dbReference type="SUPFAM" id="SSF56112">
    <property type="entry name" value="Protein kinase-like (PK-like)"/>
    <property type="match status" value="1"/>
</dbReference>
<name>A0A7C1NSW9_UNCKA</name>
<comment type="caution">
    <text evidence="2">The sequence shown here is derived from an EMBL/GenBank/DDBJ whole genome shotgun (WGS) entry which is preliminary data.</text>
</comment>
<dbReference type="Proteomes" id="UP000885744">
    <property type="component" value="Unassembled WGS sequence"/>
</dbReference>
<protein>
    <submittedName>
        <fullName evidence="2">Aminoglycoside phosphotransferase family protein</fullName>
    </submittedName>
</protein>
<dbReference type="AlphaFoldDB" id="A0A7C1NSW9"/>
<dbReference type="Gene3D" id="3.90.1200.10">
    <property type="match status" value="1"/>
</dbReference>
<reference evidence="2" key="1">
    <citation type="journal article" date="2020" name="mSystems">
        <title>Genome- and Community-Level Interaction Insights into Carbon Utilization and Element Cycling Functions of Hydrothermarchaeota in Hydrothermal Sediment.</title>
        <authorList>
            <person name="Zhou Z."/>
            <person name="Liu Y."/>
            <person name="Xu W."/>
            <person name="Pan J."/>
            <person name="Luo Z.H."/>
            <person name="Li M."/>
        </authorList>
    </citation>
    <scope>NUCLEOTIDE SEQUENCE [LARGE SCALE GENOMIC DNA]</scope>
    <source>
        <strain evidence="2">HyVt-365</strain>
    </source>
</reference>
<gene>
    <name evidence="2" type="ORF">ENI09_00330</name>
</gene>
<dbReference type="InterPro" id="IPR002575">
    <property type="entry name" value="Aminoglycoside_PTrfase"/>
</dbReference>
<dbReference type="Pfam" id="PF01636">
    <property type="entry name" value="APH"/>
    <property type="match status" value="1"/>
</dbReference>
<proteinExistence type="predicted"/>
<dbReference type="EMBL" id="DRHH01000012">
    <property type="protein sequence ID" value="HEB13845.1"/>
    <property type="molecule type" value="Genomic_DNA"/>
</dbReference>
<evidence type="ECO:0000259" key="1">
    <source>
        <dbReference type="Pfam" id="PF01636"/>
    </source>
</evidence>
<accession>A0A7C1NSW9</accession>
<evidence type="ECO:0000313" key="2">
    <source>
        <dbReference type="EMBL" id="HEB13845.1"/>
    </source>
</evidence>
<feature type="domain" description="Aminoglycoside phosphotransferase" evidence="1">
    <location>
        <begin position="56"/>
        <end position="251"/>
    </location>
</feature>
<organism evidence="2">
    <name type="scientific">candidate division WWE3 bacterium</name>
    <dbReference type="NCBI Taxonomy" id="2053526"/>
    <lineage>
        <taxon>Bacteria</taxon>
        <taxon>Katanobacteria</taxon>
    </lineage>
</organism>